<keyword evidence="1 3" id="KW-0728">SH3 domain</keyword>
<dbReference type="EMBL" id="DS985242">
    <property type="protein sequence ID" value="EDV27503.1"/>
    <property type="molecule type" value="Genomic_DNA"/>
</dbReference>
<reference evidence="8 9" key="1">
    <citation type="journal article" date="2008" name="Nature">
        <title>The Trichoplax genome and the nature of placozoans.</title>
        <authorList>
            <person name="Srivastava M."/>
            <person name="Begovic E."/>
            <person name="Chapman J."/>
            <person name="Putnam N.H."/>
            <person name="Hellsten U."/>
            <person name="Kawashima T."/>
            <person name="Kuo A."/>
            <person name="Mitros T."/>
            <person name="Salamov A."/>
            <person name="Carpenter M.L."/>
            <person name="Signorovitch A.Y."/>
            <person name="Moreno M.A."/>
            <person name="Kamm K."/>
            <person name="Grimwood J."/>
            <person name="Schmutz J."/>
            <person name="Shapiro H."/>
            <person name="Grigoriev I.V."/>
            <person name="Buss L.W."/>
            <person name="Schierwater B."/>
            <person name="Dellaporta S.L."/>
            <person name="Rokhsar D.S."/>
        </authorList>
    </citation>
    <scope>NUCLEOTIDE SEQUENCE [LARGE SCALE GENOMIC DNA]</scope>
    <source>
        <strain evidence="8 9">Grell-BS-1999</strain>
    </source>
</reference>
<evidence type="ECO:0000313" key="8">
    <source>
        <dbReference type="EMBL" id="EDV27503.1"/>
    </source>
</evidence>
<dbReference type="PANTHER" id="PTHR45818:SF3">
    <property type="entry name" value="PROTEIN VAV"/>
    <property type="match status" value="1"/>
</dbReference>
<dbReference type="CDD" id="cd21201">
    <property type="entry name" value="CH_VAV"/>
    <property type="match status" value="1"/>
</dbReference>
<name>B3RNQ4_TRIAD</name>
<dbReference type="PANTHER" id="PTHR45818">
    <property type="entry name" value="PROTEIN VAV"/>
    <property type="match status" value="1"/>
</dbReference>
<feature type="domain" description="Calponin-homology (CH)" evidence="7">
    <location>
        <begin position="12"/>
        <end position="130"/>
    </location>
</feature>
<dbReference type="Gene3D" id="1.10.418.10">
    <property type="entry name" value="Calponin-like domain"/>
    <property type="match status" value="1"/>
</dbReference>
<dbReference type="GO" id="GO:0007264">
    <property type="term" value="P:small GTPase-mediated signal transduction"/>
    <property type="evidence" value="ECO:0000318"/>
    <property type="project" value="GO_Central"/>
</dbReference>
<dbReference type="GeneID" id="6750552"/>
<dbReference type="InterPro" id="IPR036872">
    <property type="entry name" value="CH_dom_sf"/>
</dbReference>
<dbReference type="InterPro" id="IPR036028">
    <property type="entry name" value="SH3-like_dom_sf"/>
</dbReference>
<dbReference type="InParanoid" id="B3RNQ4"/>
<dbReference type="SUPFAM" id="SSF47576">
    <property type="entry name" value="Calponin-homology domain, CH-domain"/>
    <property type="match status" value="1"/>
</dbReference>
<dbReference type="InterPro" id="IPR035899">
    <property type="entry name" value="DBL_dom_sf"/>
</dbReference>
<evidence type="ECO:0000259" key="5">
    <source>
        <dbReference type="PROSITE" id="PS50003"/>
    </source>
</evidence>
<evidence type="ECO:0000256" key="3">
    <source>
        <dbReference type="PROSITE-ProRule" id="PRU00192"/>
    </source>
</evidence>
<dbReference type="GO" id="GO:0005085">
    <property type="term" value="F:guanyl-nucleotide exchange factor activity"/>
    <property type="evidence" value="ECO:0000318"/>
    <property type="project" value="GO_Central"/>
</dbReference>
<dbReference type="Gene3D" id="2.30.30.40">
    <property type="entry name" value="SH3 Domains"/>
    <property type="match status" value="1"/>
</dbReference>
<dbReference type="SMART" id="SM00033">
    <property type="entry name" value="CH"/>
    <property type="match status" value="1"/>
</dbReference>
<dbReference type="Gene3D" id="1.20.900.10">
    <property type="entry name" value="Dbl homology (DH) domain"/>
    <property type="match status" value="2"/>
</dbReference>
<dbReference type="Proteomes" id="UP000009022">
    <property type="component" value="Unassembled WGS sequence"/>
</dbReference>
<dbReference type="PROSITE" id="PS50010">
    <property type="entry name" value="DH_2"/>
    <property type="match status" value="1"/>
</dbReference>
<dbReference type="InterPro" id="IPR000219">
    <property type="entry name" value="DH_dom"/>
</dbReference>
<dbReference type="InterPro" id="IPR001715">
    <property type="entry name" value="CH_dom"/>
</dbReference>
<dbReference type="KEGG" id="tad:TRIADDRAFT_53249"/>
<dbReference type="GO" id="GO:0016477">
    <property type="term" value="P:cell migration"/>
    <property type="evidence" value="ECO:0000318"/>
    <property type="project" value="GO_Central"/>
</dbReference>
<dbReference type="OMA" id="RHNIFLF"/>
<feature type="domain" description="DH" evidence="6">
    <location>
        <begin position="217"/>
        <end position="351"/>
    </location>
</feature>
<dbReference type="eggNOG" id="KOG2996">
    <property type="taxonomic scope" value="Eukaryota"/>
</dbReference>
<dbReference type="HOGENOM" id="CLU_013787_0_0_1"/>
<dbReference type="PROSITE" id="PS50021">
    <property type="entry name" value="CH"/>
    <property type="match status" value="1"/>
</dbReference>
<dbReference type="SMART" id="SM00326">
    <property type="entry name" value="SH3"/>
    <property type="match status" value="1"/>
</dbReference>
<organism evidence="8 9">
    <name type="scientific">Trichoplax adhaerens</name>
    <name type="common">Trichoplax reptans</name>
    <dbReference type="NCBI Taxonomy" id="10228"/>
    <lineage>
        <taxon>Eukaryota</taxon>
        <taxon>Metazoa</taxon>
        <taxon>Placozoa</taxon>
        <taxon>Uniplacotomia</taxon>
        <taxon>Trichoplacea</taxon>
        <taxon>Trichoplacidae</taxon>
        <taxon>Trichoplax</taxon>
    </lineage>
</organism>
<evidence type="ECO:0000256" key="2">
    <source>
        <dbReference type="ARBA" id="ARBA00022658"/>
    </source>
</evidence>
<dbReference type="SMART" id="SM00325">
    <property type="entry name" value="RhoGEF"/>
    <property type="match status" value="1"/>
</dbReference>
<dbReference type="RefSeq" id="XP_002109337.1">
    <property type="nucleotide sequence ID" value="XM_002109301.1"/>
</dbReference>
<feature type="domain" description="SH3" evidence="4">
    <location>
        <begin position="680"/>
        <end position="741"/>
    </location>
</feature>
<evidence type="ECO:0000259" key="4">
    <source>
        <dbReference type="PROSITE" id="PS50002"/>
    </source>
</evidence>
<proteinExistence type="predicted"/>
<dbReference type="AlphaFoldDB" id="B3RNQ4"/>
<evidence type="ECO:0000259" key="7">
    <source>
        <dbReference type="PROSITE" id="PS50021"/>
    </source>
</evidence>
<dbReference type="SUPFAM" id="SSF50044">
    <property type="entry name" value="SH3-domain"/>
    <property type="match status" value="1"/>
</dbReference>
<dbReference type="Gene3D" id="2.30.29.30">
    <property type="entry name" value="Pleckstrin-homology domain (PH domain)/Phosphotyrosine-binding domain (PTB)"/>
    <property type="match status" value="1"/>
</dbReference>
<keyword evidence="9" id="KW-1185">Reference proteome</keyword>
<dbReference type="InterPro" id="IPR011993">
    <property type="entry name" value="PH-like_dom_sf"/>
</dbReference>
<feature type="domain" description="PH" evidence="5">
    <location>
        <begin position="397"/>
        <end position="504"/>
    </location>
</feature>
<dbReference type="GO" id="GO:0005737">
    <property type="term" value="C:cytoplasm"/>
    <property type="evidence" value="ECO:0000318"/>
    <property type="project" value="GO_Central"/>
</dbReference>
<dbReference type="OrthoDB" id="5340910at2759"/>
<dbReference type="PROSITE" id="PS50003">
    <property type="entry name" value="PH_DOMAIN"/>
    <property type="match status" value="1"/>
</dbReference>
<dbReference type="Pfam" id="PF22697">
    <property type="entry name" value="SOS1_NGEF_PH"/>
    <property type="match status" value="1"/>
</dbReference>
<dbReference type="InterPro" id="IPR001452">
    <property type="entry name" value="SH3_domain"/>
</dbReference>
<dbReference type="SUPFAM" id="SSF48065">
    <property type="entry name" value="DBL homology domain (DH-domain)"/>
    <property type="match status" value="1"/>
</dbReference>
<dbReference type="SUPFAM" id="SSF50729">
    <property type="entry name" value="PH domain-like"/>
    <property type="match status" value="1"/>
</dbReference>
<dbReference type="SMART" id="SM00233">
    <property type="entry name" value="PH"/>
    <property type="match status" value="1"/>
</dbReference>
<dbReference type="Pfam" id="PF00621">
    <property type="entry name" value="RhoGEF"/>
    <property type="match status" value="1"/>
</dbReference>
<dbReference type="InterPro" id="IPR001849">
    <property type="entry name" value="PH_domain"/>
</dbReference>
<evidence type="ECO:0000256" key="1">
    <source>
        <dbReference type="ARBA" id="ARBA00022443"/>
    </source>
</evidence>
<dbReference type="FunCoup" id="B3RNQ4">
    <property type="interactions" value="1202"/>
</dbReference>
<sequence>MEDQNIPKNDDQLAWKSAANWLAEANIIPHDNKVFSPDAQVFDLVQVLRDGILLCYLARRLNSQSIPDHRTISTQKSQFRCKTNIKHFLKACNETFNLHSKDLFTPDELLHITNFSKVMHTLSVLSRTKAAEKLNLKPFYDNPEVEKEEDIYGNLEDLADIYVHLFYGNTVIVKIILHTNDIIDQEPVYDVVYDDVNDKIYDTFFPKRDEETPKKEKRMYVFEELCNTEAHYVGYLRAILKFMDAVQSIISHQESCILFINTKDLLAAHMKFLDRLLAAQRNNGVEISACFQSIRNDLFQYGEYCSNYMNAVNKLDDMTQKRYDFRFVLDELVKSTPSSHSDYANLQNTLMVLQDIAHCINEIKRDNDDLSVLDQLNSSIVRSQEGTTLPDIFGIGRLISDGDLSVKIVDDNKKPPKSRYCFLFDLALLICKKIGNDMYSLKDALWITECNVEEPKPQGRSKKHLVMWQMHSTNEKRGQELWLFQAKNESDKKKWIKLLQKAKSKASPDDAKNGGHQFEYCTVPVSSVCEYCGKLLWIIYVSFIAEEYTKAIAVKTLERKAANTRSSMALPELPSQVKPATARIREIQARPIPELPAEDNSINSSESKRIQVLESYDWFVGKKGRNDVKFTGINLNGIFVDLIEYYKSISLKESFPELNTNLIMSFKEAQNLKNNRNMQGKSKFAIALYNFDAENEQELSLKINDKIKLTTTTCTEIGWLHGACNGKTGFFPSKYVEIEYSDDEKSS</sequence>
<dbReference type="Pfam" id="PF00307">
    <property type="entry name" value="CH"/>
    <property type="match status" value="1"/>
</dbReference>
<dbReference type="PhylomeDB" id="B3RNQ4"/>
<accession>B3RNQ4</accession>
<dbReference type="InterPro" id="IPR055251">
    <property type="entry name" value="SOS1_NGEF_PH"/>
</dbReference>
<dbReference type="PROSITE" id="PS50002">
    <property type="entry name" value="SH3"/>
    <property type="match status" value="1"/>
</dbReference>
<gene>
    <name evidence="8" type="ORF">TRIADDRAFT_53249</name>
</gene>
<protein>
    <submittedName>
        <fullName evidence="8">Uncharacterized protein</fullName>
    </submittedName>
</protein>
<dbReference type="STRING" id="10228.B3RNQ4"/>
<dbReference type="CTD" id="6750552"/>
<dbReference type="Pfam" id="PF07653">
    <property type="entry name" value="SH3_2"/>
    <property type="match status" value="1"/>
</dbReference>
<evidence type="ECO:0000313" key="9">
    <source>
        <dbReference type="Proteomes" id="UP000009022"/>
    </source>
</evidence>
<keyword evidence="2" id="KW-0344">Guanine-nucleotide releasing factor</keyword>
<evidence type="ECO:0000259" key="6">
    <source>
        <dbReference type="PROSITE" id="PS50010"/>
    </source>
</evidence>